<gene>
    <name evidence="1" type="ORF">LTR37_019644</name>
</gene>
<protein>
    <submittedName>
        <fullName evidence="1">Uncharacterized protein</fullName>
    </submittedName>
</protein>
<reference evidence="1" key="1">
    <citation type="submission" date="2023-07" db="EMBL/GenBank/DDBJ databases">
        <title>Black Yeasts Isolated from many extreme environments.</title>
        <authorList>
            <person name="Coleine C."/>
            <person name="Stajich J.E."/>
            <person name="Selbmann L."/>
        </authorList>
    </citation>
    <scope>NUCLEOTIDE SEQUENCE</scope>
    <source>
        <strain evidence="1">CCFEE 5714</strain>
    </source>
</reference>
<accession>A0ACC3MFE5</accession>
<dbReference type="EMBL" id="JAUTXU010000310">
    <property type="protein sequence ID" value="KAK3686622.1"/>
    <property type="molecule type" value="Genomic_DNA"/>
</dbReference>
<comment type="caution">
    <text evidence="1">The sequence shown here is derived from an EMBL/GenBank/DDBJ whole genome shotgun (WGS) entry which is preliminary data.</text>
</comment>
<keyword evidence="2" id="KW-1185">Reference proteome</keyword>
<name>A0ACC3MFE5_9PEZI</name>
<sequence length="628" mass="68038">MQGGVVRERRDLRLRKLQITSSFEPSRALSVTTTSQFPLVVLLSMALLRMSVARVLAWLASGLLWQTVLCQASTTPPVHDAEYDVTYEGICDGGIETFLSIPYGKDTGGNNRFRPPQPYVHARGSTFTAQGQGPACPQPSGAIFFPLYLSNITSISEDCLHLNVYRAAGTAPDAKLPVMVYIHGGGFYAGSKDEITIQPGGLILDSVNMGHPVVVVNINYRVGIFGFAQSKALEQEGSENAGLRDQRLAIEWTRDNIGSFGGDPEHITILGQSSGGLAVGLQIMAYGGSQPVPFQQASCESQALEPGITGNFTIEAMDDVTQYVGCDTSNLQSPETIACLRALSTEALQLAQETTHRDGPGANIGDQWLPVVDGDFLPEAPSKLIADGGFANVTTMIGWCEDDGTLFVGSPKTDEDVFDYFTGYLPGMTTTNIRKLLSLYPVSDFSANPSADLSAQFYRAARILRDILFTCQPIHYGRAIYNAGNDVYLWDQNQTFVDEILASSGQPGYGVVHTSSFAYQFGNLSHYDINGLPYNPTKADFALRDKQSRSWAAFANFGRPSLPRYNTLQGWQPAFADDGDLDIYVIGGPHAGLSAIGGPQSDPAVAAQRLKKRCAFINSPEIIEQLQY</sequence>
<evidence type="ECO:0000313" key="1">
    <source>
        <dbReference type="EMBL" id="KAK3686622.1"/>
    </source>
</evidence>
<evidence type="ECO:0000313" key="2">
    <source>
        <dbReference type="Proteomes" id="UP001281147"/>
    </source>
</evidence>
<proteinExistence type="predicted"/>
<dbReference type="Proteomes" id="UP001281147">
    <property type="component" value="Unassembled WGS sequence"/>
</dbReference>
<organism evidence="1 2">
    <name type="scientific">Vermiconidia calcicola</name>
    <dbReference type="NCBI Taxonomy" id="1690605"/>
    <lineage>
        <taxon>Eukaryota</taxon>
        <taxon>Fungi</taxon>
        <taxon>Dikarya</taxon>
        <taxon>Ascomycota</taxon>
        <taxon>Pezizomycotina</taxon>
        <taxon>Dothideomycetes</taxon>
        <taxon>Dothideomycetidae</taxon>
        <taxon>Mycosphaerellales</taxon>
        <taxon>Extremaceae</taxon>
        <taxon>Vermiconidia</taxon>
    </lineage>
</organism>